<dbReference type="AlphaFoldDB" id="A0A9D1SIK3"/>
<organism evidence="2 3">
    <name type="scientific">Candidatus Stercoripulliclostridium merdigallinarum</name>
    <dbReference type="NCBI Taxonomy" id="2840951"/>
    <lineage>
        <taxon>Bacteria</taxon>
        <taxon>Bacillati</taxon>
        <taxon>Bacillota</taxon>
        <taxon>Clostridia</taxon>
        <taxon>Eubacteriales</taxon>
        <taxon>Candidatus Stercoripulliclostridium</taxon>
    </lineage>
</organism>
<proteinExistence type="predicted"/>
<reference evidence="2" key="2">
    <citation type="journal article" date="2021" name="PeerJ">
        <title>Extensive microbial diversity within the chicken gut microbiome revealed by metagenomics and culture.</title>
        <authorList>
            <person name="Gilroy R."/>
            <person name="Ravi A."/>
            <person name="Getino M."/>
            <person name="Pursley I."/>
            <person name="Horton D.L."/>
            <person name="Alikhan N.F."/>
            <person name="Baker D."/>
            <person name="Gharbi K."/>
            <person name="Hall N."/>
            <person name="Watson M."/>
            <person name="Adriaenssens E.M."/>
            <person name="Foster-Nyarko E."/>
            <person name="Jarju S."/>
            <person name="Secka A."/>
            <person name="Antonio M."/>
            <person name="Oren A."/>
            <person name="Chaudhuri R.R."/>
            <person name="La Ragione R."/>
            <person name="Hildebrand F."/>
            <person name="Pallen M.J."/>
        </authorList>
    </citation>
    <scope>NUCLEOTIDE SEQUENCE</scope>
    <source>
        <strain evidence="2">18911</strain>
    </source>
</reference>
<keyword evidence="1" id="KW-1133">Transmembrane helix</keyword>
<feature type="transmembrane region" description="Helical" evidence="1">
    <location>
        <begin position="93"/>
        <end position="112"/>
    </location>
</feature>
<evidence type="ECO:0000256" key="1">
    <source>
        <dbReference type="SAM" id="Phobius"/>
    </source>
</evidence>
<dbReference type="PANTHER" id="PTHR38450:SF2">
    <property type="entry name" value="STAGE V SPORULATION PROTEIN AEB"/>
    <property type="match status" value="1"/>
</dbReference>
<comment type="caution">
    <text evidence="2">The sequence shown here is derived from an EMBL/GenBank/DDBJ whole genome shotgun (WGS) entry which is preliminary data.</text>
</comment>
<dbReference type="Proteomes" id="UP000824094">
    <property type="component" value="Unassembled WGS sequence"/>
</dbReference>
<feature type="transmembrane region" description="Helical" evidence="1">
    <location>
        <begin position="31"/>
        <end position="51"/>
    </location>
</feature>
<name>A0A9D1SIK3_9FIRM</name>
<gene>
    <name evidence="2" type="ORF">IAB05_06135</name>
</gene>
<dbReference type="Pfam" id="PF03862">
    <property type="entry name" value="SpoVAC_SpoVAEB"/>
    <property type="match status" value="1"/>
</dbReference>
<keyword evidence="1" id="KW-0472">Membrane</keyword>
<dbReference type="PANTHER" id="PTHR38450">
    <property type="entry name" value="STAGE V SPORULATION PROTEIN AC-RELATED"/>
    <property type="match status" value="1"/>
</dbReference>
<keyword evidence="1" id="KW-0812">Transmembrane</keyword>
<evidence type="ECO:0000313" key="2">
    <source>
        <dbReference type="EMBL" id="HIU60952.1"/>
    </source>
</evidence>
<protein>
    <submittedName>
        <fullName evidence="2">SpoVA/SpoVAEb family sporulation membrane protein</fullName>
    </submittedName>
</protein>
<dbReference type="EMBL" id="DVNF01000178">
    <property type="protein sequence ID" value="HIU60952.1"/>
    <property type="molecule type" value="Genomic_DNA"/>
</dbReference>
<accession>A0A9D1SIK3</accession>
<sequence>MDFLKAFLIGGAFCVIGQLLINTTKMTSARILVGFLLAGVVLETVGVYDYIRDFGGAGASVPIIGFGSSLARGAIEGALENGLLGAVSGGIEAAAPGIAAVIFIAFIVGLVATPKTK</sequence>
<evidence type="ECO:0000313" key="3">
    <source>
        <dbReference type="Proteomes" id="UP000824094"/>
    </source>
</evidence>
<dbReference type="InterPro" id="IPR005562">
    <property type="entry name" value="SpoVA"/>
</dbReference>
<reference evidence="2" key="1">
    <citation type="submission" date="2020-10" db="EMBL/GenBank/DDBJ databases">
        <authorList>
            <person name="Gilroy R."/>
        </authorList>
    </citation>
    <scope>NUCLEOTIDE SEQUENCE</scope>
    <source>
        <strain evidence="2">18911</strain>
    </source>
</reference>
<feature type="transmembrane region" description="Helical" evidence="1">
    <location>
        <begin position="6"/>
        <end position="24"/>
    </location>
</feature>